<keyword evidence="1" id="KW-0472">Membrane</keyword>
<reference evidence="3" key="1">
    <citation type="submission" date="2016-10" db="EMBL/GenBank/DDBJ databases">
        <authorList>
            <person name="Varghese N."/>
            <person name="Submissions S."/>
        </authorList>
    </citation>
    <scope>NUCLEOTIDE SEQUENCE [LARGE SCALE GENOMIC DNA]</scope>
    <source>
        <strain evidence="3">DSM 23422</strain>
    </source>
</reference>
<dbReference type="EMBL" id="FPAJ01000002">
    <property type="protein sequence ID" value="SFS72195.1"/>
    <property type="molecule type" value="Genomic_DNA"/>
</dbReference>
<gene>
    <name evidence="2" type="ORF">SAMN04488040_1745</name>
</gene>
<evidence type="ECO:0000313" key="2">
    <source>
        <dbReference type="EMBL" id="SFS72195.1"/>
    </source>
</evidence>
<accession>A0A1I6S5F2</accession>
<dbReference type="STRING" id="394264.SAMN04488040_1745"/>
<dbReference type="AlphaFoldDB" id="A0A1I6S5F2"/>
<proteinExistence type="predicted"/>
<protein>
    <recommendedName>
        <fullName evidence="4">PH domain-containing protein</fullName>
    </recommendedName>
</protein>
<evidence type="ECO:0000313" key="3">
    <source>
        <dbReference type="Proteomes" id="UP000199239"/>
    </source>
</evidence>
<name>A0A1I6S5F2_9RHOB</name>
<feature type="transmembrane region" description="Helical" evidence="1">
    <location>
        <begin position="12"/>
        <end position="32"/>
    </location>
</feature>
<dbReference type="OrthoDB" id="7867097at2"/>
<keyword evidence="1" id="KW-0812">Transmembrane</keyword>
<dbReference type="Proteomes" id="UP000199239">
    <property type="component" value="Unassembled WGS sequence"/>
</dbReference>
<sequence length="145" mass="16002">MVAESYNYGRRGRNSLGISVLILLWAALLYAWVSLDAAPLIIGVIGICSLPALYDVVANPAAGLSLSPTSLTWHSGNRTAEISLPEISHIRLDTRLDFSTRATVILNTGRKLRIPYEATPPHKAFEQALNARNLKTERHHFSLKQ</sequence>
<evidence type="ECO:0008006" key="4">
    <source>
        <dbReference type="Google" id="ProtNLM"/>
    </source>
</evidence>
<evidence type="ECO:0000256" key="1">
    <source>
        <dbReference type="SAM" id="Phobius"/>
    </source>
</evidence>
<keyword evidence="3" id="KW-1185">Reference proteome</keyword>
<keyword evidence="1" id="KW-1133">Transmembrane helix</keyword>
<organism evidence="2 3">
    <name type="scientific">Sulfitobacter marinus</name>
    <dbReference type="NCBI Taxonomy" id="394264"/>
    <lineage>
        <taxon>Bacteria</taxon>
        <taxon>Pseudomonadati</taxon>
        <taxon>Pseudomonadota</taxon>
        <taxon>Alphaproteobacteria</taxon>
        <taxon>Rhodobacterales</taxon>
        <taxon>Roseobacteraceae</taxon>
        <taxon>Sulfitobacter</taxon>
    </lineage>
</organism>